<dbReference type="InterPro" id="IPR001737">
    <property type="entry name" value="KsgA/Erm"/>
</dbReference>
<dbReference type="InterPro" id="IPR011530">
    <property type="entry name" value="rRNA_adenine_dimethylase"/>
</dbReference>
<keyword evidence="1 7" id="KW-0963">Cytoplasm</keyword>
<dbReference type="GO" id="GO:0003723">
    <property type="term" value="F:RNA binding"/>
    <property type="evidence" value="ECO:0007669"/>
    <property type="project" value="UniProtKB-UniRule"/>
</dbReference>
<dbReference type="Pfam" id="PF00398">
    <property type="entry name" value="RrnaAD"/>
    <property type="match status" value="1"/>
</dbReference>
<dbReference type="EC" id="2.1.1.182" evidence="7"/>
<proteinExistence type="inferred from homology"/>
<dbReference type="RefSeq" id="WP_346051109.1">
    <property type="nucleotide sequence ID" value="NZ_JAYGII010000010.1"/>
</dbReference>
<dbReference type="PANTHER" id="PTHR11727:SF7">
    <property type="entry name" value="DIMETHYLADENOSINE TRANSFERASE-RELATED"/>
    <property type="match status" value="1"/>
</dbReference>
<gene>
    <name evidence="7 10" type="primary">rsmA</name>
    <name evidence="7" type="synonym">ksgA</name>
    <name evidence="10" type="ORF">VCB98_06595</name>
</gene>
<dbReference type="PANTHER" id="PTHR11727">
    <property type="entry name" value="DIMETHYLADENOSINE TRANSFERASE"/>
    <property type="match status" value="1"/>
</dbReference>
<feature type="binding site" evidence="7 8">
    <location>
        <position position="86"/>
    </location>
    <ligand>
        <name>S-adenosyl-L-methionine</name>
        <dbReference type="ChEBI" id="CHEBI:59789"/>
    </ligand>
</feature>
<feature type="binding site" evidence="7 8">
    <location>
        <position position="15"/>
    </location>
    <ligand>
        <name>S-adenosyl-L-methionine</name>
        <dbReference type="ChEBI" id="CHEBI:59789"/>
    </ligand>
</feature>
<dbReference type="FunFam" id="1.10.8.100:FF:000001">
    <property type="entry name" value="Ribosomal RNA small subunit methyltransferase A"/>
    <property type="match status" value="1"/>
</dbReference>
<comment type="similarity">
    <text evidence="7">Belongs to the class I-like SAM-binding methyltransferase superfamily. rRNA adenine N(6)-methyltransferase family. RsmA subfamily.</text>
</comment>
<dbReference type="InterPro" id="IPR023165">
    <property type="entry name" value="rRNA_Ade_diMease-like_C"/>
</dbReference>
<evidence type="ECO:0000256" key="3">
    <source>
        <dbReference type="ARBA" id="ARBA00022603"/>
    </source>
</evidence>
<keyword evidence="3 7" id="KW-0489">Methyltransferase</keyword>
<feature type="binding site" evidence="7 8">
    <location>
        <position position="61"/>
    </location>
    <ligand>
        <name>S-adenosyl-L-methionine</name>
        <dbReference type="ChEBI" id="CHEBI:59789"/>
    </ligand>
</feature>
<name>A0AAP6MKA6_9GAMM</name>
<evidence type="ECO:0000256" key="4">
    <source>
        <dbReference type="ARBA" id="ARBA00022679"/>
    </source>
</evidence>
<evidence type="ECO:0000256" key="6">
    <source>
        <dbReference type="ARBA" id="ARBA00022884"/>
    </source>
</evidence>
<comment type="caution">
    <text evidence="10">The sequence shown here is derived from an EMBL/GenBank/DDBJ whole genome shotgun (WGS) entry which is preliminary data.</text>
</comment>
<dbReference type="GO" id="GO:0052908">
    <property type="term" value="F:16S rRNA (adenine(1518)-N(6)/adenine(1519)-N(6))-dimethyltransferase activity"/>
    <property type="evidence" value="ECO:0007669"/>
    <property type="project" value="UniProtKB-EC"/>
</dbReference>
<reference evidence="10 11" key="1">
    <citation type="submission" date="2023-12" db="EMBL/GenBank/DDBJ databases">
        <title>Whole-genome sequencing of halo(alkali)philic microorganisms from hypersaline lakes.</title>
        <authorList>
            <person name="Sorokin D.Y."/>
            <person name="Merkel A.Y."/>
            <person name="Messina E."/>
            <person name="Yakimov M."/>
        </authorList>
    </citation>
    <scope>NUCLEOTIDE SEQUENCE [LARGE SCALE GENOMIC DNA]</scope>
    <source>
        <strain evidence="10 11">AB-CW1</strain>
    </source>
</reference>
<comment type="function">
    <text evidence="7">Specifically dimethylates two adjacent adenosines (A1518 and A1519) in the loop of a conserved hairpin near the 3'-end of 16S rRNA in the 30S particle. May play a critical role in biogenesis of 30S subunits.</text>
</comment>
<sequence length="262" mass="29283">MNQHRARKRFGQHFLHDPRIIARIIAAIDPRADDRLLEIGPGLGAITAPLMERHGQMDVVEIDRDVIPLLQERCAGLGELRIHNVDALRFSLDQLGQGPWRVVGNLPYNISTPLMFHLFEQIDAITDMHFMLQKEVVDRLAAGPGSPAYGRLGIMTALHCHAEHLFDVPPGAFNPRPRVESSIVRLRPRSEPLCLPEDRETLAGLVRQAFSKRRKTLRNALKGLADGDAMEAADIDPGCRPENLTPEDFARLASRIRATQGQ</sequence>
<dbReference type="Gene3D" id="1.10.8.100">
    <property type="entry name" value="Ribosomal RNA adenine dimethylase-like, domain 2"/>
    <property type="match status" value="1"/>
</dbReference>
<dbReference type="PROSITE" id="PS01131">
    <property type="entry name" value="RRNA_A_DIMETH"/>
    <property type="match status" value="1"/>
</dbReference>
<dbReference type="NCBIfam" id="TIGR00755">
    <property type="entry name" value="ksgA"/>
    <property type="match status" value="1"/>
</dbReference>
<feature type="domain" description="Ribosomal RNA adenine methylase transferase N-terminal" evidence="9">
    <location>
        <begin position="20"/>
        <end position="190"/>
    </location>
</feature>
<evidence type="ECO:0000256" key="7">
    <source>
        <dbReference type="HAMAP-Rule" id="MF_00607"/>
    </source>
</evidence>
<evidence type="ECO:0000313" key="11">
    <source>
        <dbReference type="Proteomes" id="UP001302316"/>
    </source>
</evidence>
<dbReference type="CDD" id="cd02440">
    <property type="entry name" value="AdoMet_MTases"/>
    <property type="match status" value="1"/>
</dbReference>
<comment type="subcellular location">
    <subcellularLocation>
        <location evidence="7">Cytoplasm</location>
    </subcellularLocation>
</comment>
<comment type="catalytic activity">
    <reaction evidence="7">
        <text>adenosine(1518)/adenosine(1519) in 16S rRNA + 4 S-adenosyl-L-methionine = N(6)-dimethyladenosine(1518)/N(6)-dimethyladenosine(1519) in 16S rRNA + 4 S-adenosyl-L-homocysteine + 4 H(+)</text>
        <dbReference type="Rhea" id="RHEA:19609"/>
        <dbReference type="Rhea" id="RHEA-COMP:10232"/>
        <dbReference type="Rhea" id="RHEA-COMP:10233"/>
        <dbReference type="ChEBI" id="CHEBI:15378"/>
        <dbReference type="ChEBI" id="CHEBI:57856"/>
        <dbReference type="ChEBI" id="CHEBI:59789"/>
        <dbReference type="ChEBI" id="CHEBI:74411"/>
        <dbReference type="ChEBI" id="CHEBI:74493"/>
        <dbReference type="EC" id="2.1.1.182"/>
    </reaction>
</comment>
<feature type="binding site" evidence="7 8">
    <location>
        <position position="105"/>
    </location>
    <ligand>
        <name>S-adenosyl-L-methionine</name>
        <dbReference type="ChEBI" id="CHEBI:59789"/>
    </ligand>
</feature>
<feature type="binding site" evidence="7 8">
    <location>
        <position position="13"/>
    </location>
    <ligand>
        <name>S-adenosyl-L-methionine</name>
        <dbReference type="ChEBI" id="CHEBI:59789"/>
    </ligand>
</feature>
<dbReference type="InterPro" id="IPR020598">
    <property type="entry name" value="rRNA_Ade_methylase_Trfase_N"/>
</dbReference>
<accession>A0AAP6MKA6</accession>
<dbReference type="PROSITE" id="PS51689">
    <property type="entry name" value="SAM_RNA_A_N6_MT"/>
    <property type="match status" value="1"/>
</dbReference>
<dbReference type="EMBL" id="JAYGII010000010">
    <property type="protein sequence ID" value="MEA5445483.1"/>
    <property type="molecule type" value="Genomic_DNA"/>
</dbReference>
<feature type="binding site" evidence="7 8">
    <location>
        <position position="40"/>
    </location>
    <ligand>
        <name>S-adenosyl-L-methionine</name>
        <dbReference type="ChEBI" id="CHEBI:59789"/>
    </ligand>
</feature>
<dbReference type="SUPFAM" id="SSF53335">
    <property type="entry name" value="S-adenosyl-L-methionine-dependent methyltransferases"/>
    <property type="match status" value="1"/>
</dbReference>
<dbReference type="GO" id="GO:0005829">
    <property type="term" value="C:cytosol"/>
    <property type="evidence" value="ECO:0007669"/>
    <property type="project" value="TreeGrafter"/>
</dbReference>
<evidence type="ECO:0000256" key="5">
    <source>
        <dbReference type="ARBA" id="ARBA00022691"/>
    </source>
</evidence>
<evidence type="ECO:0000313" key="10">
    <source>
        <dbReference type="EMBL" id="MEA5445483.1"/>
    </source>
</evidence>
<dbReference type="Proteomes" id="UP001302316">
    <property type="component" value="Unassembled WGS sequence"/>
</dbReference>
<dbReference type="InterPro" id="IPR029063">
    <property type="entry name" value="SAM-dependent_MTases_sf"/>
</dbReference>
<evidence type="ECO:0000256" key="8">
    <source>
        <dbReference type="PROSITE-ProRule" id="PRU01026"/>
    </source>
</evidence>
<dbReference type="Gene3D" id="3.40.50.150">
    <property type="entry name" value="Vaccinia Virus protein VP39"/>
    <property type="match status" value="1"/>
</dbReference>
<evidence type="ECO:0000256" key="2">
    <source>
        <dbReference type="ARBA" id="ARBA00022552"/>
    </source>
</evidence>
<keyword evidence="5 7" id="KW-0949">S-adenosyl-L-methionine</keyword>
<keyword evidence="11" id="KW-1185">Reference proteome</keyword>
<protein>
    <recommendedName>
        <fullName evidence="7">Ribosomal RNA small subunit methyltransferase A</fullName>
        <ecNumber evidence="7">2.1.1.182</ecNumber>
    </recommendedName>
    <alternativeName>
        <fullName evidence="7">16S rRNA (adenine(1518)-N(6)/adenine(1519)-N(6))-dimethyltransferase</fullName>
    </alternativeName>
    <alternativeName>
        <fullName evidence="7">16S rRNA dimethyladenosine transferase</fullName>
    </alternativeName>
    <alternativeName>
        <fullName evidence="7">16S rRNA dimethylase</fullName>
    </alternativeName>
    <alternativeName>
        <fullName evidence="7">S-adenosylmethionine-6-N', N'-adenosyl(rRNA) dimethyltransferase</fullName>
    </alternativeName>
</protein>
<evidence type="ECO:0000259" key="9">
    <source>
        <dbReference type="SMART" id="SM00650"/>
    </source>
</evidence>
<evidence type="ECO:0000256" key="1">
    <source>
        <dbReference type="ARBA" id="ARBA00022490"/>
    </source>
</evidence>
<keyword evidence="4 7" id="KW-0808">Transferase</keyword>
<organism evidence="10 11">
    <name type="scientific">Natronospira elongata</name>
    <dbReference type="NCBI Taxonomy" id="3110268"/>
    <lineage>
        <taxon>Bacteria</taxon>
        <taxon>Pseudomonadati</taxon>
        <taxon>Pseudomonadota</taxon>
        <taxon>Gammaproteobacteria</taxon>
        <taxon>Natronospirales</taxon>
        <taxon>Natronospiraceae</taxon>
        <taxon>Natronospira</taxon>
    </lineage>
</organism>
<dbReference type="InterPro" id="IPR020596">
    <property type="entry name" value="rRNA_Ade_Mease_Trfase_CS"/>
</dbReference>
<dbReference type="HAMAP" id="MF_00607">
    <property type="entry name" value="16SrRNA_methyltr_A"/>
    <property type="match status" value="1"/>
</dbReference>
<keyword evidence="6 7" id="KW-0694">RNA-binding</keyword>
<keyword evidence="2 7" id="KW-0698">rRNA processing</keyword>
<dbReference type="SMART" id="SM00650">
    <property type="entry name" value="rADc"/>
    <property type="match status" value="1"/>
</dbReference>
<dbReference type="AlphaFoldDB" id="A0AAP6MKA6"/>